<accession>A0A8H3YIX7</accession>
<evidence type="ECO:0000313" key="11">
    <source>
        <dbReference type="EMBL" id="KAE9961388.1"/>
    </source>
</evidence>
<evidence type="ECO:0000313" key="12">
    <source>
        <dbReference type="Proteomes" id="UP000433883"/>
    </source>
</evidence>
<evidence type="ECO:0000256" key="2">
    <source>
        <dbReference type="ARBA" id="ARBA00022487"/>
    </source>
</evidence>
<evidence type="ECO:0000256" key="1">
    <source>
        <dbReference type="ARBA" id="ARBA00006249"/>
    </source>
</evidence>
<evidence type="ECO:0000256" key="8">
    <source>
        <dbReference type="ARBA" id="ARBA00023157"/>
    </source>
</evidence>
<evidence type="ECO:0000256" key="6">
    <source>
        <dbReference type="ARBA" id="ARBA00022801"/>
    </source>
</evidence>
<dbReference type="InterPro" id="IPR011118">
    <property type="entry name" value="Tannase/feruloyl_esterase"/>
</dbReference>
<gene>
    <name evidence="11" type="ORF">BLS_002256</name>
</gene>
<comment type="catalytic activity">
    <reaction evidence="9">
        <text>feruloyl-polysaccharide + H2O = ferulate + polysaccharide.</text>
        <dbReference type="EC" id="3.1.1.73"/>
    </reaction>
</comment>
<keyword evidence="2" id="KW-0719">Serine esterase</keyword>
<evidence type="ECO:0000256" key="5">
    <source>
        <dbReference type="ARBA" id="ARBA00022729"/>
    </source>
</evidence>
<organism evidence="11 12">
    <name type="scientific">Venturia inaequalis</name>
    <name type="common">Apple scab fungus</name>
    <dbReference type="NCBI Taxonomy" id="5025"/>
    <lineage>
        <taxon>Eukaryota</taxon>
        <taxon>Fungi</taxon>
        <taxon>Dikarya</taxon>
        <taxon>Ascomycota</taxon>
        <taxon>Pezizomycotina</taxon>
        <taxon>Dothideomycetes</taxon>
        <taxon>Pleosporomycetidae</taxon>
        <taxon>Venturiales</taxon>
        <taxon>Venturiaceae</taxon>
        <taxon>Venturia</taxon>
    </lineage>
</organism>
<dbReference type="Pfam" id="PF07519">
    <property type="entry name" value="Tannase"/>
    <property type="match status" value="2"/>
</dbReference>
<evidence type="ECO:0000256" key="9">
    <source>
        <dbReference type="ARBA" id="ARBA00034075"/>
    </source>
</evidence>
<dbReference type="GO" id="GO:0046872">
    <property type="term" value="F:metal ion binding"/>
    <property type="evidence" value="ECO:0007669"/>
    <property type="project" value="UniProtKB-KW"/>
</dbReference>
<comment type="caution">
    <text evidence="11">The sequence shown here is derived from an EMBL/GenBank/DDBJ whole genome shotgun (WGS) entry which is preliminary data.</text>
</comment>
<evidence type="ECO:0000256" key="4">
    <source>
        <dbReference type="ARBA" id="ARBA00022723"/>
    </source>
</evidence>
<keyword evidence="3" id="KW-0624">Polysaccharide degradation</keyword>
<dbReference type="GO" id="GO:0030600">
    <property type="term" value="F:feruloyl esterase activity"/>
    <property type="evidence" value="ECO:0007669"/>
    <property type="project" value="UniProtKB-EC"/>
</dbReference>
<dbReference type="EC" id="3.1.1.-" evidence="10"/>
<reference evidence="11 12" key="1">
    <citation type="submission" date="2019-11" db="EMBL/GenBank/DDBJ databases">
        <title>Venturia inaequalis Genome Resource.</title>
        <authorList>
            <person name="Lichtner F.J."/>
        </authorList>
    </citation>
    <scope>NUCLEOTIDE SEQUENCE [LARGE SCALE GENOMIC DNA]</scope>
    <source>
        <strain evidence="11">Bline_iso_100314</strain>
    </source>
</reference>
<keyword evidence="3" id="KW-0858">Xylan degradation</keyword>
<evidence type="ECO:0000256" key="7">
    <source>
        <dbReference type="ARBA" id="ARBA00022837"/>
    </source>
</evidence>
<evidence type="ECO:0000256" key="3">
    <source>
        <dbReference type="ARBA" id="ARBA00022651"/>
    </source>
</evidence>
<dbReference type="PANTHER" id="PTHR33938:SF15">
    <property type="entry name" value="FERULOYL ESTERASE B-RELATED"/>
    <property type="match status" value="1"/>
</dbReference>
<dbReference type="SUPFAM" id="SSF53474">
    <property type="entry name" value="alpha/beta-Hydrolases"/>
    <property type="match status" value="1"/>
</dbReference>
<keyword evidence="3" id="KW-0119">Carbohydrate metabolism</keyword>
<sequence length="402" mass="44940">MESLIPNPIISGALRVAGKDSKASKIFRRISMFYRITGPPGSPTFIPALTWIGLIRRDILKQCDALDGVEDGIIEDPSACQYDPKSLECGPTSSAANITCLSKAQIETVKAVFAPLRQVDGSLIYPGLSIDAGYSHIFDGAPFPYTVDWFRYAIYQNASWDATTLSLEDMAYAYKLNPSNAETWSGDLNAFFNRGSKVIHYHGLSDPIISSENSKRYYEHVRSTMGLTYAAQDEFYRYFQISGTGHCSGGRGAWAIGQSQKAVASWKAQANVLSAIVRWVEQDIAPEAILGTKWVDDTISKGIAFQRNHCKWQKLRRFKDSFSTIPEHSAMSEDYFSGNPTGAVTCEGCIRYSRVAREYWDRNKELEEEAGEKDEFIAKLKEQRRVLELQVGELLGVVEGRR</sequence>
<evidence type="ECO:0000256" key="10">
    <source>
        <dbReference type="RuleBase" id="RU361238"/>
    </source>
</evidence>
<comment type="similarity">
    <text evidence="1 10">Belongs to the tannase family.</text>
</comment>
<keyword evidence="6 10" id="KW-0378">Hydrolase</keyword>
<dbReference type="PANTHER" id="PTHR33938">
    <property type="entry name" value="FERULOYL ESTERASE B-RELATED"/>
    <property type="match status" value="1"/>
</dbReference>
<dbReference type="EMBL" id="WNWQ01001610">
    <property type="protein sequence ID" value="KAE9961388.1"/>
    <property type="molecule type" value="Genomic_DNA"/>
</dbReference>
<name>A0A8H3YIX7_VENIN</name>
<proteinExistence type="inferred from homology"/>
<dbReference type="GO" id="GO:0045493">
    <property type="term" value="P:xylan catabolic process"/>
    <property type="evidence" value="ECO:0007669"/>
    <property type="project" value="UniProtKB-KW"/>
</dbReference>
<keyword evidence="8" id="KW-1015">Disulfide bond</keyword>
<dbReference type="Proteomes" id="UP000433883">
    <property type="component" value="Unassembled WGS sequence"/>
</dbReference>
<keyword evidence="5" id="KW-0732">Signal</keyword>
<keyword evidence="7" id="KW-0106">Calcium</keyword>
<dbReference type="AlphaFoldDB" id="A0A8H3YIX7"/>
<keyword evidence="4" id="KW-0479">Metal-binding</keyword>
<dbReference type="InterPro" id="IPR029058">
    <property type="entry name" value="AB_hydrolase_fold"/>
</dbReference>
<protein>
    <recommendedName>
        <fullName evidence="10">Carboxylic ester hydrolase</fullName>
        <ecNumber evidence="10">3.1.1.-</ecNumber>
    </recommendedName>
</protein>